<comment type="catalytic activity">
    <reaction evidence="15">
        <text>L-tyrosyl-[protein] + ATP = O-phospho-L-tyrosyl-[protein] + ADP + H(+)</text>
        <dbReference type="Rhea" id="RHEA:10596"/>
        <dbReference type="Rhea" id="RHEA-COMP:10136"/>
        <dbReference type="Rhea" id="RHEA-COMP:20101"/>
        <dbReference type="ChEBI" id="CHEBI:15378"/>
        <dbReference type="ChEBI" id="CHEBI:30616"/>
        <dbReference type="ChEBI" id="CHEBI:46858"/>
        <dbReference type="ChEBI" id="CHEBI:61978"/>
        <dbReference type="ChEBI" id="CHEBI:456216"/>
        <dbReference type="EC" id="2.7.10.2"/>
    </reaction>
</comment>
<feature type="transmembrane region" description="Helical" evidence="16">
    <location>
        <begin position="499"/>
        <end position="522"/>
    </location>
</feature>
<feature type="domain" description="Polysaccharide chain length determinant N-terminal" evidence="17">
    <location>
        <begin position="18"/>
        <end position="109"/>
    </location>
</feature>
<evidence type="ECO:0000256" key="15">
    <source>
        <dbReference type="ARBA" id="ARBA00051245"/>
    </source>
</evidence>
<evidence type="ECO:0000256" key="5">
    <source>
        <dbReference type="ARBA" id="ARBA00022475"/>
    </source>
</evidence>
<evidence type="ECO:0000256" key="16">
    <source>
        <dbReference type="SAM" id="Phobius"/>
    </source>
</evidence>
<evidence type="ECO:0000313" key="21">
    <source>
        <dbReference type="Proteomes" id="UP001500185"/>
    </source>
</evidence>
<evidence type="ECO:0000256" key="1">
    <source>
        <dbReference type="ARBA" id="ARBA00004429"/>
    </source>
</evidence>
<feature type="domain" description="Tyrosine-protein kinase G-rich" evidence="19">
    <location>
        <begin position="442"/>
        <end position="516"/>
    </location>
</feature>
<dbReference type="CDD" id="cd05387">
    <property type="entry name" value="BY-kinase"/>
    <property type="match status" value="1"/>
</dbReference>
<dbReference type="RefSeq" id="WP_224455486.1">
    <property type="nucleotide sequence ID" value="NZ_BAAAGG010000004.1"/>
</dbReference>
<evidence type="ECO:0000313" key="20">
    <source>
        <dbReference type="EMBL" id="GAA0752556.1"/>
    </source>
</evidence>
<dbReference type="Pfam" id="PF02706">
    <property type="entry name" value="Wzz"/>
    <property type="match status" value="1"/>
</dbReference>
<dbReference type="EC" id="2.7.10.2" evidence="4"/>
<gene>
    <name evidence="20" type="ORF">GCM10009433_03680</name>
</gene>
<dbReference type="Pfam" id="PF13614">
    <property type="entry name" value="AAA_31"/>
    <property type="match status" value="1"/>
</dbReference>
<dbReference type="InterPro" id="IPR027417">
    <property type="entry name" value="P-loop_NTPase"/>
</dbReference>
<comment type="similarity">
    <text evidence="2">Belongs to the CpsD/CapB family.</text>
</comment>
<dbReference type="InterPro" id="IPR025669">
    <property type="entry name" value="AAA_dom"/>
</dbReference>
<dbReference type="InterPro" id="IPR050445">
    <property type="entry name" value="Bact_polysacc_biosynth/exp"/>
</dbReference>
<feature type="transmembrane region" description="Helical" evidence="16">
    <location>
        <begin position="29"/>
        <end position="48"/>
    </location>
</feature>
<comment type="similarity">
    <text evidence="3">Belongs to the etk/wzc family.</text>
</comment>
<proteinExistence type="inferred from homology"/>
<evidence type="ECO:0000256" key="11">
    <source>
        <dbReference type="ARBA" id="ARBA00022840"/>
    </source>
</evidence>
<evidence type="ECO:0000259" key="17">
    <source>
        <dbReference type="Pfam" id="PF02706"/>
    </source>
</evidence>
<reference evidence="21" key="1">
    <citation type="journal article" date="2019" name="Int. J. Syst. Evol. Microbiol.">
        <title>The Global Catalogue of Microorganisms (GCM) 10K type strain sequencing project: providing services to taxonomists for standard genome sequencing and annotation.</title>
        <authorList>
            <consortium name="The Broad Institute Genomics Platform"/>
            <consortium name="The Broad Institute Genome Sequencing Center for Infectious Disease"/>
            <person name="Wu L."/>
            <person name="Ma J."/>
        </authorList>
    </citation>
    <scope>NUCLEOTIDE SEQUENCE [LARGE SCALE GENOMIC DNA]</scope>
    <source>
        <strain evidence="21">JCM 16231</strain>
    </source>
</reference>
<evidence type="ECO:0000256" key="6">
    <source>
        <dbReference type="ARBA" id="ARBA00022519"/>
    </source>
</evidence>
<dbReference type="EMBL" id="BAAAGG010000004">
    <property type="protein sequence ID" value="GAA0752556.1"/>
    <property type="molecule type" value="Genomic_DNA"/>
</dbReference>
<evidence type="ECO:0000256" key="9">
    <source>
        <dbReference type="ARBA" id="ARBA00022741"/>
    </source>
</evidence>
<comment type="caution">
    <text evidence="20">The sequence shown here is derived from an EMBL/GenBank/DDBJ whole genome shotgun (WGS) entry which is preliminary data.</text>
</comment>
<dbReference type="InterPro" id="IPR005702">
    <property type="entry name" value="Wzc-like_C"/>
</dbReference>
<keyword evidence="13 16" id="KW-0472">Membrane</keyword>
<evidence type="ECO:0000256" key="4">
    <source>
        <dbReference type="ARBA" id="ARBA00011903"/>
    </source>
</evidence>
<keyword evidence="7" id="KW-0808">Transferase</keyword>
<keyword evidence="8 16" id="KW-0812">Transmembrane</keyword>
<evidence type="ECO:0000256" key="13">
    <source>
        <dbReference type="ARBA" id="ARBA00023136"/>
    </source>
</evidence>
<feature type="domain" description="AAA" evidence="18">
    <location>
        <begin position="595"/>
        <end position="753"/>
    </location>
</feature>
<evidence type="ECO:0000256" key="3">
    <source>
        <dbReference type="ARBA" id="ARBA00008883"/>
    </source>
</evidence>
<keyword evidence="10 20" id="KW-0418">Kinase</keyword>
<dbReference type="NCBIfam" id="TIGR01007">
    <property type="entry name" value="eps_fam"/>
    <property type="match status" value="1"/>
</dbReference>
<dbReference type="GO" id="GO:0016301">
    <property type="term" value="F:kinase activity"/>
    <property type="evidence" value="ECO:0007669"/>
    <property type="project" value="UniProtKB-KW"/>
</dbReference>
<dbReference type="Gene3D" id="3.40.50.300">
    <property type="entry name" value="P-loop containing nucleotide triphosphate hydrolases"/>
    <property type="match status" value="1"/>
</dbReference>
<dbReference type="InterPro" id="IPR003856">
    <property type="entry name" value="LPS_length_determ_N"/>
</dbReference>
<evidence type="ECO:0000256" key="10">
    <source>
        <dbReference type="ARBA" id="ARBA00022777"/>
    </source>
</evidence>
<accession>A0ABP3V981</accession>
<sequence length="795" mass="90642">MENTNINTNSTSEDSSEDLKKIVLQYLKYWPWFIICLVISVSIAFIFLRYSTNIYQTNAQIKILKDQSGLDLSGLSGGSPLIDMSKVNLENERSVLKSRRIASKVVDNLDLTSSYYKSGNFKSSEIWKNEKPFKVEWIVNDSVYDVSTPKYTVIFETLNKFEIKNPETNFSNTYTVGEPMNVEGYPLVLNFNPDYNGDITKLEAVNFNFSFRSVSQAVSSLTNQISIEPLGDRSEILNISIKGQNKAKSEDILNSLIDQFNSDGIDDNRLVAKRTEEFVIERLEYLVSELDTVESGLAGYKSDNDLVQIENNATALFSKSTEAELRVFELSNQLALTQDFKEELTEQDEYDLLPARIRITNDNINSFTETYNQKILERDRLLISSTTENPSVKELDKLILQLRKNILNTINNYIKSLEFSLQEVQRREREFDSNINKLPEQEKEIRNIKRQQAVKEKLYLFLLQKREEAALSYAITAPIIKVVDYAYTQPAPVSPKSQIILLSSLVIGLVVPFGILYIVFLFDTKIKTKDQIRAFLPNLPIVAEVPQHKEEENKVILPNDRSSIAESFRIMRTNLNFMSVKKGKNTPSTSEVVYVTSTTKGEGKTFVAINLASSLVAAKKKTLLIGCDLRNPQIHNYLNLKKDQNGVTNFLYDNSVSIEDLIIKNSVENLDLDVILSGDIPPNPAELLMSSRFEELINEAKQRYDYVIIDTAPTILVTDTILISDYADITLYITRSGYTDTRLLPHIRDIHNQKKLTNMGIVINGLDETGINAYNYGYGYGYGEKQQKKKSWKFW</sequence>
<evidence type="ECO:0000256" key="7">
    <source>
        <dbReference type="ARBA" id="ARBA00022679"/>
    </source>
</evidence>
<dbReference type="PANTHER" id="PTHR32309:SF13">
    <property type="entry name" value="FERRIC ENTEROBACTIN TRANSPORT PROTEIN FEPE"/>
    <property type="match status" value="1"/>
</dbReference>
<evidence type="ECO:0000256" key="8">
    <source>
        <dbReference type="ARBA" id="ARBA00022692"/>
    </source>
</evidence>
<comment type="subcellular location">
    <subcellularLocation>
        <location evidence="1">Cell inner membrane</location>
        <topology evidence="1">Multi-pass membrane protein</topology>
    </subcellularLocation>
</comment>
<organism evidence="20 21">
    <name type="scientific">Psychroflexus lacisalsi</name>
    <dbReference type="NCBI Taxonomy" id="503928"/>
    <lineage>
        <taxon>Bacteria</taxon>
        <taxon>Pseudomonadati</taxon>
        <taxon>Bacteroidota</taxon>
        <taxon>Flavobacteriia</taxon>
        <taxon>Flavobacteriales</taxon>
        <taxon>Flavobacteriaceae</taxon>
        <taxon>Psychroflexus</taxon>
    </lineage>
</organism>
<keyword evidence="5" id="KW-1003">Cell membrane</keyword>
<protein>
    <recommendedName>
        <fullName evidence="4">non-specific protein-tyrosine kinase</fullName>
        <ecNumber evidence="4">2.7.10.2</ecNumber>
    </recommendedName>
</protein>
<name>A0ABP3V981_9FLAO</name>
<dbReference type="Pfam" id="PF13807">
    <property type="entry name" value="GNVR"/>
    <property type="match status" value="1"/>
</dbReference>
<dbReference type="InterPro" id="IPR032807">
    <property type="entry name" value="GNVR"/>
</dbReference>
<keyword evidence="11" id="KW-0067">ATP-binding</keyword>
<keyword evidence="12 16" id="KW-1133">Transmembrane helix</keyword>
<evidence type="ECO:0000256" key="14">
    <source>
        <dbReference type="ARBA" id="ARBA00023137"/>
    </source>
</evidence>
<keyword evidence="6" id="KW-0997">Cell inner membrane</keyword>
<keyword evidence="21" id="KW-1185">Reference proteome</keyword>
<dbReference type="Proteomes" id="UP001500185">
    <property type="component" value="Unassembled WGS sequence"/>
</dbReference>
<keyword evidence="14" id="KW-0829">Tyrosine-protein kinase</keyword>
<evidence type="ECO:0000256" key="12">
    <source>
        <dbReference type="ARBA" id="ARBA00022989"/>
    </source>
</evidence>
<dbReference type="PANTHER" id="PTHR32309">
    <property type="entry name" value="TYROSINE-PROTEIN KINASE"/>
    <property type="match status" value="1"/>
</dbReference>
<dbReference type="SUPFAM" id="SSF52540">
    <property type="entry name" value="P-loop containing nucleoside triphosphate hydrolases"/>
    <property type="match status" value="1"/>
</dbReference>
<evidence type="ECO:0000259" key="19">
    <source>
        <dbReference type="Pfam" id="PF13807"/>
    </source>
</evidence>
<evidence type="ECO:0000259" key="18">
    <source>
        <dbReference type="Pfam" id="PF13614"/>
    </source>
</evidence>
<keyword evidence="9" id="KW-0547">Nucleotide-binding</keyword>
<evidence type="ECO:0000256" key="2">
    <source>
        <dbReference type="ARBA" id="ARBA00007316"/>
    </source>
</evidence>